<sequence>MPVSIYMQTGIFVSEASKCGSCRISSTYAHNKRKHKHHKEHQAPQQGEKMKRTSSLLAGTVGLLLAAMPLSAWAQPKVAITIKAEKEVSVTAKGKQVKKRIAAKGVQPGEEIIYTLNYVNSGTDAAKDVIISDPIPAGTSYIPGSASETGDLSFSIDKGKTFRKPTLLTYEVKGSTGKPEKKVASPDDYTDVRWTIPQVPAGGKGSVNFKVKVK</sequence>
<comment type="caution">
    <text evidence="3">The sequence shown here is derived from an EMBL/GenBank/DDBJ whole genome shotgun (WGS) entry which is preliminary data.</text>
</comment>
<feature type="region of interest" description="Disordered" evidence="1">
    <location>
        <begin position="30"/>
        <end position="49"/>
    </location>
</feature>
<dbReference type="NCBIfam" id="TIGR01451">
    <property type="entry name" value="B_ant_repeat"/>
    <property type="match status" value="1"/>
</dbReference>
<accession>A0A4S1CMB7</accession>
<dbReference type="EMBL" id="SRSC01000001">
    <property type="protein sequence ID" value="TGU74410.1"/>
    <property type="molecule type" value="Genomic_DNA"/>
</dbReference>
<protein>
    <submittedName>
        <fullName evidence="3">DUF11 domain-containing protein</fullName>
    </submittedName>
</protein>
<keyword evidence="4" id="KW-1185">Reference proteome</keyword>
<reference evidence="3 4" key="1">
    <citation type="submission" date="2019-04" db="EMBL/GenBank/DDBJ databases">
        <title>Geobacter oryzae sp. nov., ferric-reducing bacteria isolated from paddy soil.</title>
        <authorList>
            <person name="Xu Z."/>
            <person name="Masuda Y."/>
            <person name="Itoh H."/>
            <person name="Senoo K."/>
        </authorList>
    </citation>
    <scope>NUCLEOTIDE SEQUENCE [LARGE SCALE GENOMIC DNA]</scope>
    <source>
        <strain evidence="3 4">Red111</strain>
    </source>
</reference>
<gene>
    <name evidence="3" type="ORF">E4633_02795</name>
</gene>
<evidence type="ECO:0000259" key="2">
    <source>
        <dbReference type="Pfam" id="PF01345"/>
    </source>
</evidence>
<name>A0A4S1CMB7_9BACT</name>
<dbReference type="InterPro" id="IPR047589">
    <property type="entry name" value="DUF11_rpt"/>
</dbReference>
<proteinExistence type="predicted"/>
<dbReference type="AlphaFoldDB" id="A0A4S1CMB7"/>
<feature type="compositionally biased region" description="Basic residues" evidence="1">
    <location>
        <begin position="30"/>
        <end position="40"/>
    </location>
</feature>
<dbReference type="InterPro" id="IPR001434">
    <property type="entry name" value="OmcB-like_DUF11"/>
</dbReference>
<dbReference type="Gene3D" id="2.60.40.740">
    <property type="match status" value="1"/>
</dbReference>
<feature type="domain" description="DUF11" evidence="2">
    <location>
        <begin position="96"/>
        <end position="153"/>
    </location>
</feature>
<organism evidence="3 4">
    <name type="scientific">Geomonas terrae</name>
    <dbReference type="NCBI Taxonomy" id="2562681"/>
    <lineage>
        <taxon>Bacteria</taxon>
        <taxon>Pseudomonadati</taxon>
        <taxon>Thermodesulfobacteriota</taxon>
        <taxon>Desulfuromonadia</taxon>
        <taxon>Geobacterales</taxon>
        <taxon>Geobacteraceae</taxon>
        <taxon>Geomonas</taxon>
    </lineage>
</organism>
<dbReference type="Pfam" id="PF01345">
    <property type="entry name" value="DUF11"/>
    <property type="match status" value="1"/>
</dbReference>
<dbReference type="Proteomes" id="UP000306416">
    <property type="component" value="Unassembled WGS sequence"/>
</dbReference>
<evidence type="ECO:0000313" key="4">
    <source>
        <dbReference type="Proteomes" id="UP000306416"/>
    </source>
</evidence>
<evidence type="ECO:0000313" key="3">
    <source>
        <dbReference type="EMBL" id="TGU74410.1"/>
    </source>
</evidence>
<evidence type="ECO:0000256" key="1">
    <source>
        <dbReference type="SAM" id="MobiDB-lite"/>
    </source>
</evidence>